<feature type="compositionally biased region" description="Low complexity" evidence="1">
    <location>
        <begin position="450"/>
        <end position="461"/>
    </location>
</feature>
<gene>
    <name evidence="2" type="ORF">Ark11_1309</name>
</gene>
<dbReference type="AlphaFoldDB" id="A0A0S4M3B4"/>
<feature type="region of interest" description="Disordered" evidence="1">
    <location>
        <begin position="269"/>
        <end position="303"/>
    </location>
</feature>
<feature type="compositionally biased region" description="Acidic residues" evidence="1">
    <location>
        <begin position="98"/>
        <end position="107"/>
    </location>
</feature>
<feature type="compositionally biased region" description="Low complexity" evidence="1">
    <location>
        <begin position="230"/>
        <end position="241"/>
    </location>
</feature>
<protein>
    <submittedName>
        <fullName evidence="2">Uncharacterized protein</fullName>
    </submittedName>
</protein>
<feature type="region of interest" description="Disordered" evidence="1">
    <location>
        <begin position="98"/>
        <end position="125"/>
    </location>
</feature>
<feature type="compositionally biased region" description="Polar residues" evidence="1">
    <location>
        <begin position="339"/>
        <end position="348"/>
    </location>
</feature>
<accession>A0A0S4M3B4</accession>
<feature type="region of interest" description="Disordered" evidence="1">
    <location>
        <begin position="206"/>
        <end position="248"/>
    </location>
</feature>
<proteinExistence type="predicted"/>
<evidence type="ECO:0000313" key="3">
    <source>
        <dbReference type="Proteomes" id="UP000198651"/>
    </source>
</evidence>
<feature type="compositionally biased region" description="Pro residues" evidence="1">
    <location>
        <begin position="630"/>
        <end position="642"/>
    </location>
</feature>
<dbReference type="RefSeq" id="WP_092490603.1">
    <property type="nucleotide sequence ID" value="NZ_LN906597.1"/>
</dbReference>
<feature type="compositionally biased region" description="Polar residues" evidence="1">
    <location>
        <begin position="427"/>
        <end position="441"/>
    </location>
</feature>
<evidence type="ECO:0000313" key="2">
    <source>
        <dbReference type="EMBL" id="CUT18113.1"/>
    </source>
</evidence>
<evidence type="ECO:0000256" key="1">
    <source>
        <dbReference type="SAM" id="MobiDB-lite"/>
    </source>
</evidence>
<feature type="compositionally biased region" description="Polar residues" evidence="1">
    <location>
        <begin position="594"/>
        <end position="606"/>
    </location>
</feature>
<feature type="compositionally biased region" description="Low complexity" evidence="1">
    <location>
        <begin position="505"/>
        <end position="514"/>
    </location>
</feature>
<feature type="compositionally biased region" description="Polar residues" evidence="1">
    <location>
        <begin position="482"/>
        <end position="496"/>
    </location>
</feature>
<dbReference type="EMBL" id="LN906597">
    <property type="protein sequence ID" value="CUT18113.1"/>
    <property type="molecule type" value="Genomic_DNA"/>
</dbReference>
<feature type="region of interest" description="Disordered" evidence="1">
    <location>
        <begin position="544"/>
        <end position="642"/>
    </location>
</feature>
<feature type="compositionally biased region" description="Polar residues" evidence="1">
    <location>
        <begin position="206"/>
        <end position="221"/>
    </location>
</feature>
<reference evidence="3" key="1">
    <citation type="submission" date="2015-11" db="EMBL/GenBank/DDBJ databases">
        <authorList>
            <person name="Seth-Smith H.M.B."/>
        </authorList>
    </citation>
    <scope>NUCLEOTIDE SEQUENCE [LARGE SCALE GENOMIC DNA]</scope>
    <source>
        <strain evidence="3">2013Ark11</strain>
    </source>
</reference>
<dbReference type="PATRIC" id="fig|1561003.3.peg.1344"/>
<name>A0A0S4M3B4_9BURK</name>
<sequence length="642" mass="70349">MNAVKISGCCTCCDDNEKIEIGAPRLFLVNGEVYDREETLSRECQGIILPRYLTRDHYLEIIKNSPVQTSCTADEENSDNFDSDSFDSDSFDSDSFDSDSFDSDSFDSDSFSGSDKESTYATIEDHRLNGRGKNVSNVNYIQDTDQEELEKAEPLGNNFFSCKEVSAAGNYYLIGSHCDNTQLESDQWDDPLPELNLSSICSHKQQHQTLTQTPKFVSKSKTPPPLPKRSSSTVISSGSESRAPVPPRRVTLASHCNDEQLQQMSTLTPECISRPKNPPPIPKRSSSTVISSESESKAPVPPRKVTLASHCNDEQQHQMSTLTPECIYRPKNPPPLPKRSSSTVISSEPETKALVPPRKVTLASHCNDEQQHQMSTLTPECIYRPKTPPPLPKRSSSTVVSSESESKAPVPPRKVTLASHCKDEQQHQTLTQTPKFVSKSKTPPPLPKRSSSTVISSGSESKAPVPPRKVTLASHCNDEQQHQTLTQTPKFVSKSKTPPPLPKRSSSTVISSGSQTKASETKALMPPRKVTLNSYCGSEQQHEMYAQTSGCISKSKTPPPPPKRSSSTTLSGPGAKAPVPPRKIPLTAHRSDEQQYQMSPQSLGDKSNNDFKPTMMPKILSSLPGSGCNLPPPVPPKPKPVM</sequence>
<feature type="compositionally biased region" description="Basic and acidic residues" evidence="1">
    <location>
        <begin position="114"/>
        <end position="125"/>
    </location>
</feature>
<organism evidence="2 3">
    <name type="scientific">Candidatus Ichthyocystis hellenicum</name>
    <dbReference type="NCBI Taxonomy" id="1561003"/>
    <lineage>
        <taxon>Bacteria</taxon>
        <taxon>Pseudomonadati</taxon>
        <taxon>Pseudomonadota</taxon>
        <taxon>Betaproteobacteria</taxon>
        <taxon>Burkholderiales</taxon>
        <taxon>Candidatus Ichthyocystis</taxon>
    </lineage>
</organism>
<keyword evidence="3" id="KW-1185">Reference proteome</keyword>
<feature type="region of interest" description="Disordered" evidence="1">
    <location>
        <begin position="325"/>
        <end position="526"/>
    </location>
</feature>
<dbReference type="Proteomes" id="UP000198651">
    <property type="component" value="Chromosome I"/>
</dbReference>